<evidence type="ECO:0000313" key="2">
    <source>
        <dbReference type="EMBL" id="RON24913.1"/>
    </source>
</evidence>
<keyword evidence="2" id="KW-0489">Methyltransferase</keyword>
<evidence type="ECO:0000313" key="3">
    <source>
        <dbReference type="Proteomes" id="UP000285636"/>
    </source>
</evidence>
<dbReference type="RefSeq" id="WP_123432266.1">
    <property type="nucleotide sequence ID" value="NZ_MOBK01000001.1"/>
</dbReference>
<dbReference type="InterPro" id="IPR029063">
    <property type="entry name" value="SAM-dependent_MTases_sf"/>
</dbReference>
<reference evidence="2 3" key="1">
    <citation type="submission" date="2016-10" db="EMBL/GenBank/DDBJ databases">
        <title>Comparative genome analysis of multiple Pseudomonas spp. focuses on biocontrol and plant growth promoting traits.</title>
        <authorList>
            <person name="Tao X.-Y."/>
            <person name="Taylor C.G."/>
        </authorList>
    </citation>
    <scope>NUCLEOTIDE SEQUENCE [LARGE SCALE GENOMIC DNA]</scope>
    <source>
        <strain evidence="2 3">38D7</strain>
    </source>
</reference>
<comment type="caution">
    <text evidence="2">The sequence shown here is derived from an EMBL/GenBank/DDBJ whole genome shotgun (WGS) entry which is preliminary data.</text>
</comment>
<gene>
    <name evidence="2" type="ORF">BK660_04395</name>
</gene>
<dbReference type="Proteomes" id="UP000285636">
    <property type="component" value="Unassembled WGS sequence"/>
</dbReference>
<dbReference type="EMBL" id="MOBK01000001">
    <property type="protein sequence ID" value="RON24913.1"/>
    <property type="molecule type" value="Genomic_DNA"/>
</dbReference>
<keyword evidence="2" id="KW-0808">Transferase</keyword>
<dbReference type="GO" id="GO:0032259">
    <property type="term" value="P:methylation"/>
    <property type="evidence" value="ECO:0007669"/>
    <property type="project" value="UniProtKB-KW"/>
</dbReference>
<proteinExistence type="predicted"/>
<dbReference type="SUPFAM" id="SSF53335">
    <property type="entry name" value="S-adenosyl-L-methionine-dependent methyltransferases"/>
    <property type="match status" value="1"/>
</dbReference>
<accession>A0A423IHJ1</accession>
<dbReference type="InterPro" id="IPR041698">
    <property type="entry name" value="Methyltransf_25"/>
</dbReference>
<dbReference type="Gene3D" id="3.40.50.150">
    <property type="entry name" value="Vaccinia Virus protein VP39"/>
    <property type="match status" value="1"/>
</dbReference>
<dbReference type="Pfam" id="PF13649">
    <property type="entry name" value="Methyltransf_25"/>
    <property type="match status" value="1"/>
</dbReference>
<name>A0A423IHJ1_9PSED</name>
<protein>
    <submittedName>
        <fullName evidence="2">Methylase</fullName>
    </submittedName>
</protein>
<dbReference type="CDD" id="cd02440">
    <property type="entry name" value="AdoMet_MTases"/>
    <property type="match status" value="1"/>
</dbReference>
<dbReference type="AlphaFoldDB" id="A0A423IHJ1"/>
<feature type="domain" description="Methyltransferase" evidence="1">
    <location>
        <begin position="176"/>
        <end position="271"/>
    </location>
</feature>
<dbReference type="GO" id="GO:0008168">
    <property type="term" value="F:methyltransferase activity"/>
    <property type="evidence" value="ECO:0007669"/>
    <property type="project" value="UniProtKB-KW"/>
</dbReference>
<evidence type="ECO:0000259" key="1">
    <source>
        <dbReference type="Pfam" id="PF13649"/>
    </source>
</evidence>
<organism evidence="2 3">
    <name type="scientific">Pseudomonas brassicacearum</name>
    <dbReference type="NCBI Taxonomy" id="930166"/>
    <lineage>
        <taxon>Bacteria</taxon>
        <taxon>Pseudomonadati</taxon>
        <taxon>Pseudomonadota</taxon>
        <taxon>Gammaproteobacteria</taxon>
        <taxon>Pseudomonadales</taxon>
        <taxon>Pseudomonadaceae</taxon>
        <taxon>Pseudomonas</taxon>
    </lineage>
</organism>
<sequence length="320" mass="35580">MNPRYKPADPWREVLVAQTFGHDSNASGTLNCHVEPIGPGRHHLFVLRVNGCSWAGRKMLQQTETGGWYINSLLKPWMLLGPLADMQWGDDGIALYFHSASMEQKVAAFSLAQARPDSEVHFPFPVTDDKGLEFVCPTDYWQCDDSLATQLDADEIHLRQHCAALLETLSLPGTVILDPACSTGEFITHLARALPDRHCLGSDRSVSMIEYAKRRHATGSVEFFVADARNAASSSLKCDVLILRFLNAEVMTRTDARQTFHEMVACVNPGGTLLVFGHTPVLLAVPYLAQMLKLELVSSVAARPGQMELFQFYRLRVPLQ</sequence>